<proteinExistence type="predicted"/>
<dbReference type="HOGENOM" id="CLU_2160376_0_0_1"/>
<protein>
    <submittedName>
        <fullName evidence="2">EC1118_1K5_1233p</fullName>
    </submittedName>
</protein>
<reference evidence="2 3" key="1">
    <citation type="journal article" date="2009" name="Proc. Natl. Acad. Sci. U.S.A.">
        <title>Eukaryote-to-eukaryote gene transfer events revealed by the genome sequence of the wine yeast Saccharomyces cerevisiae EC1118.</title>
        <authorList>
            <person name="Novo M."/>
            <person name="Bigey F."/>
            <person name="Beyne E."/>
            <person name="Galeote V."/>
            <person name="Gavory F."/>
            <person name="Mallet S."/>
            <person name="Cambot B."/>
            <person name="Legras J.L."/>
            <person name="Wincker P."/>
            <person name="Casaregola S."/>
            <person name="Dequin S."/>
        </authorList>
    </citation>
    <scope>NUCLEOTIDE SEQUENCE [LARGE SCALE GENOMIC DNA]</scope>
    <source>
        <strain evidence="3">Lalvin EC1118 / Prise de mousse</strain>
    </source>
</reference>
<evidence type="ECO:0000256" key="1">
    <source>
        <dbReference type="SAM" id="SignalP"/>
    </source>
</evidence>
<evidence type="ECO:0000313" key="3">
    <source>
        <dbReference type="Proteomes" id="UP000000286"/>
    </source>
</evidence>
<dbReference type="EMBL" id="FN393077">
    <property type="protein sequence ID" value="CAY80980.1"/>
    <property type="molecule type" value="Genomic_DNA"/>
</dbReference>
<organism evidence="2 3">
    <name type="scientific">Saccharomyces cerevisiae (strain Lalvin EC1118 / Prise de mousse)</name>
    <name type="common">Baker's yeast</name>
    <dbReference type="NCBI Taxonomy" id="643680"/>
    <lineage>
        <taxon>Eukaryota</taxon>
        <taxon>Fungi</taxon>
        <taxon>Dikarya</taxon>
        <taxon>Ascomycota</taxon>
        <taxon>Saccharomycotina</taxon>
        <taxon>Saccharomycetes</taxon>
        <taxon>Saccharomycetales</taxon>
        <taxon>Saccharomycetaceae</taxon>
        <taxon>Saccharomyces</taxon>
    </lineage>
</organism>
<dbReference type="Proteomes" id="UP000000286">
    <property type="component" value="Chromosome XI"/>
</dbReference>
<evidence type="ECO:0000313" key="2">
    <source>
        <dbReference type="EMBL" id="CAY80980.1"/>
    </source>
</evidence>
<gene>
    <name evidence="2" type="ORF">EC1118_1K5_1233g</name>
</gene>
<feature type="chain" id="PRO_5002994156" evidence="1">
    <location>
        <begin position="22"/>
        <end position="111"/>
    </location>
</feature>
<keyword evidence="1" id="KW-0732">Signal</keyword>
<dbReference type="AlphaFoldDB" id="C8ZC64"/>
<name>C8ZC64_YEAS8</name>
<feature type="signal peptide" evidence="1">
    <location>
        <begin position="1"/>
        <end position="21"/>
    </location>
</feature>
<accession>C8ZC64</accession>
<sequence>MRKIARLLNWVSIDLLILVECFHQKGLLHHRLSLLVQQHLLHRDEVGYDGYYDDLCSYYTAILHPRPPLHRLRHHHYSGVDSLPLSNAMTVTLTVPPLHVVVCRLHSSLPV</sequence>